<dbReference type="RefSeq" id="WP_187551948.1">
    <property type="nucleotide sequence ID" value="NZ_CP060719.1"/>
</dbReference>
<gene>
    <name evidence="1" type="ORF">H9L16_12185</name>
</gene>
<sequence length="102" mass="11291">MGINVYWKNERGEVLGELSDADFLLSNLSKLLYQQPGSCARYIDPAGDACFNQLQLPDLLSELHQVRTKVAGGRPAKQLDDLIALVSEAHGTTHSYVWFLGD</sequence>
<accession>A0A7G9SNK3</accession>
<evidence type="ECO:0000313" key="1">
    <source>
        <dbReference type="EMBL" id="QNN69428.1"/>
    </source>
</evidence>
<proteinExistence type="predicted"/>
<organism evidence="1 2">
    <name type="scientific">Thermomonas carbonis</name>
    <dbReference type="NCBI Taxonomy" id="1463158"/>
    <lineage>
        <taxon>Bacteria</taxon>
        <taxon>Pseudomonadati</taxon>
        <taxon>Pseudomonadota</taxon>
        <taxon>Gammaproteobacteria</taxon>
        <taxon>Lysobacterales</taxon>
        <taxon>Lysobacteraceae</taxon>
        <taxon>Thermomonas</taxon>
    </lineage>
</organism>
<dbReference type="AlphaFoldDB" id="A0A7G9SNK3"/>
<dbReference type="KEGG" id="tcn:H9L16_12185"/>
<dbReference type="EMBL" id="CP060719">
    <property type="protein sequence ID" value="QNN69428.1"/>
    <property type="molecule type" value="Genomic_DNA"/>
</dbReference>
<dbReference type="Proteomes" id="UP000515804">
    <property type="component" value="Chromosome"/>
</dbReference>
<protein>
    <submittedName>
        <fullName evidence="1">Uncharacterized protein</fullName>
    </submittedName>
</protein>
<keyword evidence="2" id="KW-1185">Reference proteome</keyword>
<reference evidence="1 2" key="1">
    <citation type="submission" date="2020-08" db="EMBL/GenBank/DDBJ databases">
        <title>Genome sequence of Thermomonas carbonis KCTC 42013T.</title>
        <authorList>
            <person name="Hyun D.-W."/>
            <person name="Bae J.-W."/>
        </authorList>
    </citation>
    <scope>NUCLEOTIDE SEQUENCE [LARGE SCALE GENOMIC DNA]</scope>
    <source>
        <strain evidence="1 2">KCTC 42013</strain>
    </source>
</reference>
<evidence type="ECO:0000313" key="2">
    <source>
        <dbReference type="Proteomes" id="UP000515804"/>
    </source>
</evidence>
<name>A0A7G9SNK3_9GAMM</name>